<evidence type="ECO:0000256" key="2">
    <source>
        <dbReference type="ARBA" id="ARBA00012438"/>
    </source>
</evidence>
<dbReference type="EC" id="2.7.13.3" evidence="2"/>
<organism evidence="9 10">
    <name type="scientific">Kouleothrix aurantiaca</name>
    <dbReference type="NCBI Taxonomy" id="186479"/>
    <lineage>
        <taxon>Bacteria</taxon>
        <taxon>Bacillati</taxon>
        <taxon>Chloroflexota</taxon>
        <taxon>Chloroflexia</taxon>
        <taxon>Chloroflexales</taxon>
        <taxon>Roseiflexineae</taxon>
        <taxon>Roseiflexaceae</taxon>
        <taxon>Kouleothrix</taxon>
    </lineage>
</organism>
<dbReference type="GO" id="GO:0000155">
    <property type="term" value="F:phosphorelay sensor kinase activity"/>
    <property type="evidence" value="ECO:0007669"/>
    <property type="project" value="TreeGrafter"/>
</dbReference>
<sequence>MEDTGIGIAERDFGRLFRPFGQLDSRLSRSYDGTGLGLALVRQLAEAHGGSVAMESVLGRGSRFSVTLPWEPVTVQSGAAIKAQHLEARLPSAQRGEAPLILLAEDNEPTVDVLQTALLAAGYRVVVARDGSTALEAVRRQQPALLLLDIQLPGKSGLEVLEQLRAEGMLARLRVIALTAMVMPGDRERCMAAGAHAYLAKPVPLAQLLAAIAEQVAVADAAGT</sequence>
<dbReference type="SMART" id="SM00448">
    <property type="entry name" value="REC"/>
    <property type="match status" value="1"/>
</dbReference>
<evidence type="ECO:0000256" key="1">
    <source>
        <dbReference type="ARBA" id="ARBA00000085"/>
    </source>
</evidence>
<dbReference type="PROSITE" id="PS50109">
    <property type="entry name" value="HIS_KIN"/>
    <property type="match status" value="1"/>
</dbReference>
<dbReference type="PANTHER" id="PTHR43047">
    <property type="entry name" value="TWO-COMPONENT HISTIDINE PROTEIN KINASE"/>
    <property type="match status" value="1"/>
</dbReference>
<feature type="modified residue" description="4-aspartylphosphate" evidence="6">
    <location>
        <position position="149"/>
    </location>
</feature>
<dbReference type="EMBL" id="LJCR01000253">
    <property type="protein sequence ID" value="KPV53456.1"/>
    <property type="molecule type" value="Genomic_DNA"/>
</dbReference>
<dbReference type="Gene3D" id="3.30.565.10">
    <property type="entry name" value="Histidine kinase-like ATPase, C-terminal domain"/>
    <property type="match status" value="1"/>
</dbReference>
<dbReference type="InterPro" id="IPR011006">
    <property type="entry name" value="CheY-like_superfamily"/>
</dbReference>
<dbReference type="Gene3D" id="3.40.50.2300">
    <property type="match status" value="1"/>
</dbReference>
<comment type="caution">
    <text evidence="9">The sequence shown here is derived from an EMBL/GenBank/DDBJ whole genome shotgun (WGS) entry which is preliminary data.</text>
</comment>
<dbReference type="InterPro" id="IPR003594">
    <property type="entry name" value="HATPase_dom"/>
</dbReference>
<dbReference type="Pfam" id="PF00072">
    <property type="entry name" value="Response_reg"/>
    <property type="match status" value="1"/>
</dbReference>
<dbReference type="GO" id="GO:0009927">
    <property type="term" value="F:histidine phosphotransfer kinase activity"/>
    <property type="evidence" value="ECO:0007669"/>
    <property type="project" value="TreeGrafter"/>
</dbReference>
<dbReference type="SUPFAM" id="SSF52172">
    <property type="entry name" value="CheY-like"/>
    <property type="match status" value="1"/>
</dbReference>
<keyword evidence="6" id="KW-0597">Phosphoprotein</keyword>
<evidence type="ECO:0000256" key="6">
    <source>
        <dbReference type="PROSITE-ProRule" id="PRU00169"/>
    </source>
</evidence>
<evidence type="ECO:0000259" key="7">
    <source>
        <dbReference type="PROSITE" id="PS50109"/>
    </source>
</evidence>
<name>A0A0P9D6N6_9CHLR</name>
<feature type="domain" description="Histidine kinase" evidence="7">
    <location>
        <begin position="1"/>
        <end position="72"/>
    </location>
</feature>
<evidence type="ECO:0000313" key="9">
    <source>
        <dbReference type="EMBL" id="KPV53456.1"/>
    </source>
</evidence>
<reference evidence="9 10" key="1">
    <citation type="submission" date="2015-09" db="EMBL/GenBank/DDBJ databases">
        <title>Draft genome sequence of Kouleothrix aurantiaca JCM 19913.</title>
        <authorList>
            <person name="Hemp J."/>
        </authorList>
    </citation>
    <scope>NUCLEOTIDE SEQUENCE [LARGE SCALE GENOMIC DNA]</scope>
    <source>
        <strain evidence="9 10">COM-B</strain>
    </source>
</reference>
<feature type="domain" description="Response regulatory" evidence="8">
    <location>
        <begin position="100"/>
        <end position="216"/>
    </location>
</feature>
<evidence type="ECO:0000256" key="5">
    <source>
        <dbReference type="ARBA" id="ARBA00023012"/>
    </source>
</evidence>
<evidence type="ECO:0000256" key="3">
    <source>
        <dbReference type="ARBA" id="ARBA00022679"/>
    </source>
</evidence>
<dbReference type="AlphaFoldDB" id="A0A0P9D6N6"/>
<keyword evidence="5" id="KW-0902">Two-component regulatory system</keyword>
<evidence type="ECO:0000313" key="10">
    <source>
        <dbReference type="Proteomes" id="UP000050509"/>
    </source>
</evidence>
<dbReference type="PANTHER" id="PTHR43047:SF63">
    <property type="entry name" value="HISTIDINE KINASE"/>
    <property type="match status" value="1"/>
</dbReference>
<dbReference type="InterPro" id="IPR004358">
    <property type="entry name" value="Sig_transdc_His_kin-like_C"/>
</dbReference>
<comment type="catalytic activity">
    <reaction evidence="1">
        <text>ATP + protein L-histidine = ADP + protein N-phospho-L-histidine.</text>
        <dbReference type="EC" id="2.7.13.3"/>
    </reaction>
</comment>
<keyword evidence="4" id="KW-0418">Kinase</keyword>
<dbReference type="Proteomes" id="UP000050509">
    <property type="component" value="Unassembled WGS sequence"/>
</dbReference>
<keyword evidence="10" id="KW-1185">Reference proteome</keyword>
<dbReference type="SUPFAM" id="SSF55874">
    <property type="entry name" value="ATPase domain of HSP90 chaperone/DNA topoisomerase II/histidine kinase"/>
    <property type="match status" value="1"/>
</dbReference>
<proteinExistence type="predicted"/>
<dbReference type="PROSITE" id="PS50110">
    <property type="entry name" value="RESPONSE_REGULATORY"/>
    <property type="match status" value="1"/>
</dbReference>
<accession>A0A0P9D6N6</accession>
<evidence type="ECO:0000256" key="4">
    <source>
        <dbReference type="ARBA" id="ARBA00022777"/>
    </source>
</evidence>
<gene>
    <name evidence="9" type="ORF">SE17_09560</name>
</gene>
<dbReference type="Pfam" id="PF02518">
    <property type="entry name" value="HATPase_c"/>
    <property type="match status" value="1"/>
</dbReference>
<dbReference type="InterPro" id="IPR005467">
    <property type="entry name" value="His_kinase_dom"/>
</dbReference>
<keyword evidence="3" id="KW-0808">Transferase</keyword>
<evidence type="ECO:0000259" key="8">
    <source>
        <dbReference type="PROSITE" id="PS50110"/>
    </source>
</evidence>
<dbReference type="InterPro" id="IPR001789">
    <property type="entry name" value="Sig_transdc_resp-reg_receiver"/>
</dbReference>
<dbReference type="PRINTS" id="PR00344">
    <property type="entry name" value="BCTRLSENSOR"/>
</dbReference>
<dbReference type="InterPro" id="IPR036890">
    <property type="entry name" value="HATPase_C_sf"/>
</dbReference>
<protein>
    <recommendedName>
        <fullName evidence="2">histidine kinase</fullName>
        <ecNumber evidence="2">2.7.13.3</ecNumber>
    </recommendedName>
</protein>
<dbReference type="GO" id="GO:0005886">
    <property type="term" value="C:plasma membrane"/>
    <property type="evidence" value="ECO:0007669"/>
    <property type="project" value="TreeGrafter"/>
</dbReference>